<feature type="compositionally biased region" description="Gly residues" evidence="1">
    <location>
        <begin position="48"/>
        <end position="58"/>
    </location>
</feature>
<dbReference type="Proteomes" id="UP000279259">
    <property type="component" value="Unassembled WGS sequence"/>
</dbReference>
<dbReference type="AlphaFoldDB" id="A0A427YP25"/>
<sequence>MAPTRSSRRHTITKSTRAGPVSARDTGTGTGTGTGTDTGKGYSPSPGPGSGLGSGTGTRTGTRQATRLRVRTPGNIDGDTPSARKVGVVDTNAVHTKTSNCGGSDLDRQLPTDSIVDMDMDVDMDMTVDIDAEVDVDVKPVLSPSPSPPASLPLVTSSPRTIPLVPLPPRLPLELQISQSQPVLQPKLEPLSPAPEEGSHKFANSFANTLALALGFDLALAFAPVVAVHSASASSLVTAKPIGKDTHNNYPSSGAEAFQEVQPRRRLNLVLAPLMPGSFITIILLTPTPLTPTRDPTSTSRPTGKPAITRVRSGTQPSSLSHRIANWLMRTLCHSRQCTRPHITGITGIRTPSTTPTRTDRMTRGIGSEIDTGERAQIVVTIAIAVSELLLA</sequence>
<keyword evidence="3" id="KW-1185">Reference proteome</keyword>
<name>A0A427YP25_9TREE</name>
<protein>
    <submittedName>
        <fullName evidence="2">Uncharacterized protein</fullName>
    </submittedName>
</protein>
<evidence type="ECO:0000313" key="3">
    <source>
        <dbReference type="Proteomes" id="UP000279259"/>
    </source>
</evidence>
<feature type="region of interest" description="Disordered" evidence="1">
    <location>
        <begin position="1"/>
        <end position="84"/>
    </location>
</feature>
<reference evidence="2 3" key="1">
    <citation type="submission" date="2018-11" db="EMBL/GenBank/DDBJ databases">
        <title>Genome sequence of Saitozyma podzolica DSM 27192.</title>
        <authorList>
            <person name="Aliyu H."/>
            <person name="Gorte O."/>
            <person name="Ochsenreither K."/>
        </authorList>
    </citation>
    <scope>NUCLEOTIDE SEQUENCE [LARGE SCALE GENOMIC DNA]</scope>
    <source>
        <strain evidence="2 3">DSM 27192</strain>
    </source>
</reference>
<evidence type="ECO:0000313" key="2">
    <source>
        <dbReference type="EMBL" id="RSH92819.1"/>
    </source>
</evidence>
<feature type="region of interest" description="Disordered" evidence="1">
    <location>
        <begin position="291"/>
        <end position="319"/>
    </location>
</feature>
<dbReference type="EMBL" id="RSCD01000005">
    <property type="protein sequence ID" value="RSH92819.1"/>
    <property type="molecule type" value="Genomic_DNA"/>
</dbReference>
<feature type="compositionally biased region" description="Basic residues" evidence="1">
    <location>
        <begin position="1"/>
        <end position="12"/>
    </location>
</feature>
<accession>A0A427YP25</accession>
<feature type="compositionally biased region" description="Gly residues" evidence="1">
    <location>
        <begin position="28"/>
        <end position="38"/>
    </location>
</feature>
<comment type="caution">
    <text evidence="2">The sequence shown here is derived from an EMBL/GenBank/DDBJ whole genome shotgun (WGS) entry which is preliminary data.</text>
</comment>
<gene>
    <name evidence="2" type="ORF">EHS25_008265</name>
</gene>
<organism evidence="2 3">
    <name type="scientific">Saitozyma podzolica</name>
    <dbReference type="NCBI Taxonomy" id="1890683"/>
    <lineage>
        <taxon>Eukaryota</taxon>
        <taxon>Fungi</taxon>
        <taxon>Dikarya</taxon>
        <taxon>Basidiomycota</taxon>
        <taxon>Agaricomycotina</taxon>
        <taxon>Tremellomycetes</taxon>
        <taxon>Tremellales</taxon>
        <taxon>Trimorphomycetaceae</taxon>
        <taxon>Saitozyma</taxon>
    </lineage>
</organism>
<feature type="compositionally biased region" description="Low complexity" evidence="1">
    <location>
        <begin position="291"/>
        <end position="303"/>
    </location>
</feature>
<feature type="region of interest" description="Disordered" evidence="1">
    <location>
        <begin position="344"/>
        <end position="364"/>
    </location>
</feature>
<proteinExistence type="predicted"/>
<evidence type="ECO:0000256" key="1">
    <source>
        <dbReference type="SAM" id="MobiDB-lite"/>
    </source>
</evidence>
<feature type="compositionally biased region" description="Low complexity" evidence="1">
    <location>
        <begin position="344"/>
        <end position="357"/>
    </location>
</feature>